<gene>
    <name evidence="2" type="ORF">GGE60_001935</name>
</gene>
<accession>A0A7W7EJV9</accession>
<keyword evidence="1" id="KW-0812">Transmembrane</keyword>
<keyword evidence="1" id="KW-0472">Membrane</keyword>
<evidence type="ECO:0000256" key="1">
    <source>
        <dbReference type="SAM" id="Phobius"/>
    </source>
</evidence>
<sequence>MDYDWDGVKTRRMRMLKLGISLFIFAMTLVGPTMFLLHFR</sequence>
<evidence type="ECO:0000313" key="2">
    <source>
        <dbReference type="EMBL" id="MBB4567824.1"/>
    </source>
</evidence>
<reference evidence="2 3" key="1">
    <citation type="submission" date="2020-08" db="EMBL/GenBank/DDBJ databases">
        <title>Genomic Encyclopedia of Type Strains, Phase IV (KMG-V): Genome sequencing to study the core and pangenomes of soil and plant-associated prokaryotes.</title>
        <authorList>
            <person name="Whitman W."/>
        </authorList>
    </citation>
    <scope>NUCLEOTIDE SEQUENCE [LARGE SCALE GENOMIC DNA]</scope>
    <source>
        <strain evidence="2 3">SEMIA 492</strain>
    </source>
</reference>
<dbReference type="EMBL" id="JACIIG010000004">
    <property type="protein sequence ID" value="MBB4567824.1"/>
    <property type="molecule type" value="Genomic_DNA"/>
</dbReference>
<protein>
    <submittedName>
        <fullName evidence="2">Uncharacterized protein</fullName>
    </submittedName>
</protein>
<evidence type="ECO:0000313" key="3">
    <source>
        <dbReference type="Proteomes" id="UP000543836"/>
    </source>
</evidence>
<comment type="caution">
    <text evidence="2">The sequence shown here is derived from an EMBL/GenBank/DDBJ whole genome shotgun (WGS) entry which is preliminary data.</text>
</comment>
<feature type="transmembrane region" description="Helical" evidence="1">
    <location>
        <begin position="20"/>
        <end position="39"/>
    </location>
</feature>
<dbReference type="Proteomes" id="UP000543836">
    <property type="component" value="Unassembled WGS sequence"/>
</dbReference>
<name>A0A7W7EJV9_9HYPH</name>
<keyword evidence="3" id="KW-1185">Reference proteome</keyword>
<dbReference type="AlphaFoldDB" id="A0A7W7EJV9"/>
<proteinExistence type="predicted"/>
<organism evidence="2 3">
    <name type="scientific">Rhizobium leucaenae</name>
    <dbReference type="NCBI Taxonomy" id="29450"/>
    <lineage>
        <taxon>Bacteria</taxon>
        <taxon>Pseudomonadati</taxon>
        <taxon>Pseudomonadota</taxon>
        <taxon>Alphaproteobacteria</taxon>
        <taxon>Hyphomicrobiales</taxon>
        <taxon>Rhizobiaceae</taxon>
        <taxon>Rhizobium/Agrobacterium group</taxon>
        <taxon>Rhizobium</taxon>
    </lineage>
</organism>
<keyword evidence="1" id="KW-1133">Transmembrane helix</keyword>